<evidence type="ECO:0000313" key="9">
    <source>
        <dbReference type="EMBL" id="TKD13061.1"/>
    </source>
</evidence>
<dbReference type="NCBIfam" id="TIGR00360">
    <property type="entry name" value="ComEC_N-term"/>
    <property type="match status" value="1"/>
</dbReference>
<dbReference type="SUPFAM" id="SSF56281">
    <property type="entry name" value="Metallo-hydrolase/oxidoreductase"/>
    <property type="match status" value="1"/>
</dbReference>
<dbReference type="RefSeq" id="WP_136926877.1">
    <property type="nucleotide sequence ID" value="NZ_SSMQ01000001.1"/>
</dbReference>
<feature type="transmembrane region" description="Helical" evidence="6">
    <location>
        <begin position="44"/>
        <end position="63"/>
    </location>
</feature>
<dbReference type="CDD" id="cd07731">
    <property type="entry name" value="ComA-like_MBL-fold"/>
    <property type="match status" value="1"/>
</dbReference>
<dbReference type="PANTHER" id="PTHR30619">
    <property type="entry name" value="DNA INTERNALIZATION/COMPETENCE PROTEIN COMEC/REC2"/>
    <property type="match status" value="1"/>
</dbReference>
<dbReference type="Pfam" id="PF03772">
    <property type="entry name" value="Competence"/>
    <property type="match status" value="1"/>
</dbReference>
<keyword evidence="4 6" id="KW-1133">Transmembrane helix</keyword>
<evidence type="ECO:0000256" key="5">
    <source>
        <dbReference type="ARBA" id="ARBA00023136"/>
    </source>
</evidence>
<evidence type="ECO:0000256" key="2">
    <source>
        <dbReference type="ARBA" id="ARBA00022475"/>
    </source>
</evidence>
<keyword evidence="2" id="KW-1003">Cell membrane</keyword>
<dbReference type="Proteomes" id="UP000309215">
    <property type="component" value="Unassembled WGS sequence"/>
</dbReference>
<feature type="signal peptide" evidence="7">
    <location>
        <begin position="1"/>
        <end position="19"/>
    </location>
</feature>
<dbReference type="SMART" id="SM00849">
    <property type="entry name" value="Lactamase_B"/>
    <property type="match status" value="1"/>
</dbReference>
<evidence type="ECO:0000313" key="10">
    <source>
        <dbReference type="Proteomes" id="UP000309215"/>
    </source>
</evidence>
<evidence type="ECO:0000256" key="6">
    <source>
        <dbReference type="SAM" id="Phobius"/>
    </source>
</evidence>
<comment type="subcellular location">
    <subcellularLocation>
        <location evidence="1">Cell membrane</location>
        <topology evidence="1">Multi-pass membrane protein</topology>
    </subcellularLocation>
</comment>
<dbReference type="AlphaFoldDB" id="A0A4U1JJW9"/>
<sequence length="794" mass="82410">MTDKLLLTALALAAGSALARAPLPAALAAVISLFLLRRHLERWALVGLALVLALGALRARAAIDEAAALHARVTEALGPPGRCEGEAIVLRSPVVQRGEPAAPGEERGEARIEVELVQGGCERGPLEGPLRARLHGAPEDLARGDHVRLVADLAPVHLFLNESLPDPRPSIARSGVAASGGIVDLERISRGQGIPAWIDRARAHVRRRIEATFHPEAEPLARALVLGETDLHEADNEAFRRSGLSHLLAVSGTHLVLAVAGLAAAARALLLRVTPLSARLDVGRISAALAIPTSWLYADFAGGSGSALRAAGMLSVVMLVRALGRRPSGVRAFGGSLLLAAILDPLVGSDPSFVLSAAATAGLLGLDRPIAHHLVRGPALVRAVLRPIATTLAAMVGCTPFLAMMTPSLSLLGILANLVAAPIGELAALPVCLLHATLAWAPPVERGAALLGSGALIAVRAVARVTSDLGGIVTFPPPTPSQLAAVALTALAAALAKDALRRGAALALGFAALLVLEQGAAHAGNAQGRLRVRTLDVGQGDSILVDLPDGKTMLIDGGGFMGSPVDTGTRVVLPVLRALRKERVDVVVLSHPHPDHFGGLVSTLPAIEVGELWDTGQGEDHGAGPTYASMLANLRHRKIPIRRPDTLCGKHVIGGATIEVLAPCPGFVPDESANDNSFVLRITYGRRSALLVGDAEAAAERSLIEKNPAALRADLLKLGHHGSRTSTTAPFLDAVRPSVALVCSGVRNRYGHPDPGVLASLRARAITIARTDRGGDIVWETDGEAVHLTRPSAR</sequence>
<protein>
    <submittedName>
        <fullName evidence="9">DNA internalization-related competence protein ComEC/Rec2</fullName>
    </submittedName>
</protein>
<dbReference type="InterPro" id="IPR052159">
    <property type="entry name" value="Competence_DNA_uptake"/>
</dbReference>
<dbReference type="InterPro" id="IPR036866">
    <property type="entry name" value="RibonucZ/Hydroxyglut_hydro"/>
</dbReference>
<keyword evidence="10" id="KW-1185">Reference proteome</keyword>
<dbReference type="InterPro" id="IPR001279">
    <property type="entry name" value="Metallo-B-lactamas"/>
</dbReference>
<keyword evidence="3 6" id="KW-0812">Transmembrane</keyword>
<feature type="chain" id="PRO_5020800424" evidence="7">
    <location>
        <begin position="20"/>
        <end position="794"/>
    </location>
</feature>
<proteinExistence type="predicted"/>
<dbReference type="Pfam" id="PF00753">
    <property type="entry name" value="Lactamase_B"/>
    <property type="match status" value="1"/>
</dbReference>
<dbReference type="EMBL" id="SSMQ01000001">
    <property type="protein sequence ID" value="TKD13061.1"/>
    <property type="molecule type" value="Genomic_DNA"/>
</dbReference>
<comment type="caution">
    <text evidence="9">The sequence shown here is derived from an EMBL/GenBank/DDBJ whole genome shotgun (WGS) entry which is preliminary data.</text>
</comment>
<evidence type="ECO:0000256" key="1">
    <source>
        <dbReference type="ARBA" id="ARBA00004651"/>
    </source>
</evidence>
<gene>
    <name evidence="9" type="ORF">E8A74_00445</name>
</gene>
<evidence type="ECO:0000256" key="4">
    <source>
        <dbReference type="ARBA" id="ARBA00022989"/>
    </source>
</evidence>
<dbReference type="PANTHER" id="PTHR30619:SF1">
    <property type="entry name" value="RECOMBINATION PROTEIN 2"/>
    <property type="match status" value="1"/>
</dbReference>
<dbReference type="InterPro" id="IPR004797">
    <property type="entry name" value="Competence_ComEC/Rec2"/>
</dbReference>
<dbReference type="GO" id="GO:0005886">
    <property type="term" value="C:plasma membrane"/>
    <property type="evidence" value="ECO:0007669"/>
    <property type="project" value="UniProtKB-SubCell"/>
</dbReference>
<accession>A0A4U1JJW9</accession>
<dbReference type="NCBIfam" id="TIGR00361">
    <property type="entry name" value="ComEC_Rec2"/>
    <property type="match status" value="1"/>
</dbReference>
<evidence type="ECO:0000256" key="3">
    <source>
        <dbReference type="ARBA" id="ARBA00022692"/>
    </source>
</evidence>
<keyword evidence="7" id="KW-0732">Signal</keyword>
<dbReference type="InterPro" id="IPR035681">
    <property type="entry name" value="ComA-like_MBL"/>
</dbReference>
<evidence type="ECO:0000256" key="7">
    <source>
        <dbReference type="SAM" id="SignalP"/>
    </source>
</evidence>
<keyword evidence="5 6" id="KW-0472">Membrane</keyword>
<reference evidence="9 10" key="1">
    <citation type="submission" date="2019-04" db="EMBL/GenBank/DDBJ databases">
        <authorList>
            <person name="Li Y."/>
            <person name="Wang J."/>
        </authorList>
    </citation>
    <scope>NUCLEOTIDE SEQUENCE [LARGE SCALE GENOMIC DNA]</scope>
    <source>
        <strain evidence="9 10">DSM 14668</strain>
    </source>
</reference>
<dbReference type="GO" id="GO:0030420">
    <property type="term" value="P:establishment of competence for transformation"/>
    <property type="evidence" value="ECO:0007669"/>
    <property type="project" value="InterPro"/>
</dbReference>
<dbReference type="Gene3D" id="3.60.15.10">
    <property type="entry name" value="Ribonuclease Z/Hydroxyacylglutathione hydrolase-like"/>
    <property type="match status" value="1"/>
</dbReference>
<dbReference type="InterPro" id="IPR004477">
    <property type="entry name" value="ComEC_N"/>
</dbReference>
<organism evidence="9 10">
    <name type="scientific">Polyangium fumosum</name>
    <dbReference type="NCBI Taxonomy" id="889272"/>
    <lineage>
        <taxon>Bacteria</taxon>
        <taxon>Pseudomonadati</taxon>
        <taxon>Myxococcota</taxon>
        <taxon>Polyangia</taxon>
        <taxon>Polyangiales</taxon>
        <taxon>Polyangiaceae</taxon>
        <taxon>Polyangium</taxon>
    </lineage>
</organism>
<name>A0A4U1JJW9_9BACT</name>
<dbReference type="OrthoDB" id="9790149at2"/>
<evidence type="ECO:0000259" key="8">
    <source>
        <dbReference type="SMART" id="SM00849"/>
    </source>
</evidence>
<feature type="domain" description="Metallo-beta-lactamase" evidence="8">
    <location>
        <begin position="539"/>
        <end position="746"/>
    </location>
</feature>